<evidence type="ECO:0008006" key="3">
    <source>
        <dbReference type="Google" id="ProtNLM"/>
    </source>
</evidence>
<evidence type="ECO:0000313" key="1">
    <source>
        <dbReference type="EMBL" id="SCG14896.1"/>
    </source>
</evidence>
<dbReference type="Gene3D" id="3.30.530.20">
    <property type="match status" value="1"/>
</dbReference>
<dbReference type="GeneID" id="95800985"/>
<dbReference type="EMBL" id="LT607733">
    <property type="protein sequence ID" value="SCG14896.1"/>
    <property type="molecule type" value="Genomic_DNA"/>
</dbReference>
<sequence length="159" mass="17404">MLRRSSFSYTVQARCSVARAAALLVDPRRQKGLHPLIVRVRRVPPRPGARASYDITDRLAAGPVRLPITYRADVLVDEPDEIVTVARQWPATTVRNHTRLRPEPDGVVRVDVEITLAAPAPLFGYAFRQARAAHLGLAARLAVVLDGAAPQPPPADTPR</sequence>
<dbReference type="AlphaFoldDB" id="A0A1C5G772"/>
<evidence type="ECO:0000313" key="2">
    <source>
        <dbReference type="Proteomes" id="UP000198251"/>
    </source>
</evidence>
<protein>
    <recommendedName>
        <fullName evidence="3">Polyketide cyclase / dehydrase and lipid transport</fullName>
    </recommendedName>
</protein>
<dbReference type="InterPro" id="IPR023393">
    <property type="entry name" value="START-like_dom_sf"/>
</dbReference>
<dbReference type="Proteomes" id="UP000198251">
    <property type="component" value="Chromosome I"/>
</dbReference>
<proteinExistence type="predicted"/>
<reference evidence="1 2" key="1">
    <citation type="submission" date="2016-06" db="EMBL/GenBank/DDBJ databases">
        <authorList>
            <person name="Kjaerup R.B."/>
            <person name="Dalgaard T.S."/>
            <person name="Juul-Madsen H.R."/>
        </authorList>
    </citation>
    <scope>NUCLEOTIDE SEQUENCE [LARGE SCALE GENOMIC DNA]</scope>
    <source>
        <strain evidence="1 2">DSM 43913</strain>
    </source>
</reference>
<organism evidence="1 2">
    <name type="scientific">Micromonospora echinofusca</name>
    <dbReference type="NCBI Taxonomy" id="47858"/>
    <lineage>
        <taxon>Bacteria</taxon>
        <taxon>Bacillati</taxon>
        <taxon>Actinomycetota</taxon>
        <taxon>Actinomycetes</taxon>
        <taxon>Micromonosporales</taxon>
        <taxon>Micromonosporaceae</taxon>
        <taxon>Micromonospora</taxon>
    </lineage>
</organism>
<gene>
    <name evidence="1" type="ORF">GA0070610_1115</name>
</gene>
<accession>A0A1C5G772</accession>
<keyword evidence="2" id="KW-1185">Reference proteome</keyword>
<dbReference type="RefSeq" id="WP_088999000.1">
    <property type="nucleotide sequence ID" value="NZ_LT607733.1"/>
</dbReference>
<dbReference type="SUPFAM" id="SSF55961">
    <property type="entry name" value="Bet v1-like"/>
    <property type="match status" value="1"/>
</dbReference>
<name>A0A1C5G772_MICEH</name>